<sequence>MKNTEEFPALAYIVKILTKAIADSKVEQVSATEYTVRDGNDEIHLKQGQNPNDNSNAILITDKRNIIFSEDLLETLQDIHTSVKGDDVLKTSLKNTLIIINGLDIETDFVFQAVKDFLDQLSNSYEFVQTVETNVTKIGAGFKFGKHIFRLNITNEPNTITLEPRFVASFDAGIQKTITDDIVKVQLAVNKMFKKS</sequence>
<protein>
    <submittedName>
        <fullName evidence="1">Uncharacterized protein</fullName>
    </submittedName>
</protein>
<comment type="caution">
    <text evidence="1">The sequence shown here is derived from an EMBL/GenBank/DDBJ whole genome shotgun (WGS) entry which is preliminary data.</text>
</comment>
<dbReference type="AlphaFoldDB" id="A0A923DWQ4"/>
<gene>
    <name evidence="1" type="ORF">GM921_03115</name>
</gene>
<accession>A0A923DWQ4</accession>
<keyword evidence="2" id="KW-1185">Reference proteome</keyword>
<dbReference type="EMBL" id="WNXD01000001">
    <property type="protein sequence ID" value="MBB2144461.1"/>
    <property type="molecule type" value="Genomic_DNA"/>
</dbReference>
<dbReference type="RefSeq" id="WP_182921150.1">
    <property type="nucleotide sequence ID" value="NZ_WNXD01000001.1"/>
</dbReference>
<organism evidence="1 2">
    <name type="scientific">Pedobacter planticolens</name>
    <dbReference type="NCBI Taxonomy" id="2679964"/>
    <lineage>
        <taxon>Bacteria</taxon>
        <taxon>Pseudomonadati</taxon>
        <taxon>Bacteroidota</taxon>
        <taxon>Sphingobacteriia</taxon>
        <taxon>Sphingobacteriales</taxon>
        <taxon>Sphingobacteriaceae</taxon>
        <taxon>Pedobacter</taxon>
    </lineage>
</organism>
<dbReference type="Proteomes" id="UP000601055">
    <property type="component" value="Unassembled WGS sequence"/>
</dbReference>
<reference evidence="1" key="1">
    <citation type="submission" date="2019-11" db="EMBL/GenBank/DDBJ databases">
        <title>Description of Pedobacter sp. LMG 31464T.</title>
        <authorList>
            <person name="Carlier A."/>
            <person name="Qi S."/>
            <person name="Vandamme P."/>
        </authorList>
    </citation>
    <scope>NUCLEOTIDE SEQUENCE</scope>
    <source>
        <strain evidence="1">LMG 31464</strain>
    </source>
</reference>
<evidence type="ECO:0000313" key="2">
    <source>
        <dbReference type="Proteomes" id="UP000601055"/>
    </source>
</evidence>
<evidence type="ECO:0000313" key="1">
    <source>
        <dbReference type="EMBL" id="MBB2144461.1"/>
    </source>
</evidence>
<proteinExistence type="predicted"/>
<name>A0A923DWQ4_9SPHI</name>